<organism evidence="2 3">
    <name type="scientific">uncultured phage_MedDCM-OCT-S45-C18</name>
    <dbReference type="NCBI Taxonomy" id="2741072"/>
    <lineage>
        <taxon>Viruses</taxon>
        <taxon>Duplodnaviria</taxon>
        <taxon>Heunggongvirae</taxon>
        <taxon>Uroviricota</taxon>
        <taxon>Caudoviricetes</taxon>
        <taxon>Autographivirales</taxon>
        <taxon>Ayaqvirus</taxon>
        <taxon>Ayaqvirus S45C18</taxon>
    </lineage>
</organism>
<sequence>MCNPISAVMGVASAASSFAGQQQAAAAQEQAQAQASAAEQVRAQRANTAVRLREAQENTARSQRTEAAQVQTMEAKSRARLIALTESGIAGMSLERLTDSLTAKQARYSFSEKQQQKMQAQQTGLELEEGAIRSRMNQLRINQPIKQASLLESGLQGMQTAMQTAQVFPSK</sequence>
<dbReference type="RefSeq" id="YP_009777791.1">
    <property type="nucleotide sequence ID" value="NC_047704.1"/>
</dbReference>
<keyword evidence="1" id="KW-0175">Coiled coil</keyword>
<evidence type="ECO:0008006" key="4">
    <source>
        <dbReference type="Google" id="ProtNLM"/>
    </source>
</evidence>
<accession>A0A6S4P8I8</accession>
<dbReference type="EMBL" id="AP013544">
    <property type="protein sequence ID" value="BAQ94249.1"/>
    <property type="molecule type" value="Genomic_DNA"/>
</dbReference>
<reference evidence="2 3" key="1">
    <citation type="journal article" date="2013" name="PLoS Genet.">
        <title>Expanding the Marine Virosphere Using Metagenomics.</title>
        <authorList>
            <person name="Mizuno C.M."/>
            <person name="Rodriguez-Valera F."/>
            <person name="Kimes N.E."/>
            <person name="Ghai R."/>
        </authorList>
    </citation>
    <scope>NUCLEOTIDE SEQUENCE [LARGE SCALE GENOMIC DNA]</scope>
    <source>
        <strain evidence="2">UvMED-CGR-U-MedDCM-OCT-S45-C18</strain>
    </source>
</reference>
<protein>
    <recommendedName>
        <fullName evidence="4">Internal virion protein</fullName>
    </recommendedName>
</protein>
<dbReference type="Pfam" id="PF24072">
    <property type="entry name" value="T7_gp14"/>
    <property type="match status" value="1"/>
</dbReference>
<dbReference type="GeneID" id="55412353"/>
<keyword evidence="3" id="KW-1185">Reference proteome</keyword>
<evidence type="ECO:0000256" key="1">
    <source>
        <dbReference type="SAM" id="Coils"/>
    </source>
</evidence>
<proteinExistence type="predicted"/>
<dbReference type="KEGG" id="vg:55412353"/>
<evidence type="ECO:0000313" key="3">
    <source>
        <dbReference type="Proteomes" id="UP000505037"/>
    </source>
</evidence>
<evidence type="ECO:0000313" key="2">
    <source>
        <dbReference type="EMBL" id="BAQ94249.1"/>
    </source>
</evidence>
<dbReference type="InterPro" id="IPR038996">
    <property type="entry name" value="Gp14"/>
</dbReference>
<dbReference type="Proteomes" id="UP000505037">
    <property type="component" value="Segment"/>
</dbReference>
<name>A0A6S4P8I8_9CAUD</name>
<feature type="coiled-coil region" evidence="1">
    <location>
        <begin position="24"/>
        <end position="58"/>
    </location>
</feature>